<keyword evidence="5" id="KW-0997">Cell inner membrane</keyword>
<gene>
    <name evidence="11" type="ORF">ET471_02265</name>
</gene>
<feature type="transmembrane region" description="Helical" evidence="9">
    <location>
        <begin position="168"/>
        <end position="192"/>
    </location>
</feature>
<feature type="transmembrane region" description="Helical" evidence="9">
    <location>
        <begin position="204"/>
        <end position="229"/>
    </location>
</feature>
<dbReference type="EMBL" id="CP035493">
    <property type="protein sequence ID" value="QAY69011.1"/>
    <property type="molecule type" value="Genomic_DNA"/>
</dbReference>
<dbReference type="GO" id="GO:0140359">
    <property type="term" value="F:ABC-type transporter activity"/>
    <property type="evidence" value="ECO:0007669"/>
    <property type="project" value="InterPro"/>
</dbReference>
<keyword evidence="7 9" id="KW-1133">Transmembrane helix</keyword>
<accession>A0A4V0YFV3</accession>
<keyword evidence="6 9" id="KW-0812">Transmembrane</keyword>
<reference evidence="11 12" key="1">
    <citation type="submission" date="2019-01" db="EMBL/GenBank/DDBJ databases">
        <title>Genome sequencing of strain FW10M-9.</title>
        <authorList>
            <person name="Heo J."/>
            <person name="Kim S.-J."/>
            <person name="Kim J.-S."/>
            <person name="Hong S.-B."/>
            <person name="Kwon S.-W."/>
        </authorList>
    </citation>
    <scope>NUCLEOTIDE SEQUENCE [LARGE SCALE GENOMIC DNA]</scope>
    <source>
        <strain evidence="11 12">FW10M-9</strain>
    </source>
</reference>
<dbReference type="PANTHER" id="PTHR30413">
    <property type="entry name" value="INNER MEMBRANE TRANSPORT PERMEASE"/>
    <property type="match status" value="1"/>
</dbReference>
<comment type="similarity">
    <text evidence="2 9">Belongs to the ABC-2 integral membrane protein family.</text>
</comment>
<dbReference type="InterPro" id="IPR013525">
    <property type="entry name" value="ABC2_TM"/>
</dbReference>
<evidence type="ECO:0000256" key="1">
    <source>
        <dbReference type="ARBA" id="ARBA00004429"/>
    </source>
</evidence>
<comment type="subcellular location">
    <subcellularLocation>
        <location evidence="1">Cell inner membrane</location>
        <topology evidence="1">Multi-pass membrane protein</topology>
    </subcellularLocation>
    <subcellularLocation>
        <location evidence="9">Cell membrane</location>
        <topology evidence="9">Multi-pass membrane protein</topology>
    </subcellularLocation>
</comment>
<dbReference type="GO" id="GO:0005886">
    <property type="term" value="C:plasma membrane"/>
    <property type="evidence" value="ECO:0007669"/>
    <property type="project" value="UniProtKB-SubCell"/>
</dbReference>
<keyword evidence="3 9" id="KW-0813">Transport</keyword>
<feature type="transmembrane region" description="Helical" evidence="9">
    <location>
        <begin position="60"/>
        <end position="82"/>
    </location>
</feature>
<protein>
    <recommendedName>
        <fullName evidence="9">Transport permease protein</fullName>
    </recommendedName>
</protein>
<keyword evidence="8 9" id="KW-0472">Membrane</keyword>
<evidence type="ECO:0000256" key="9">
    <source>
        <dbReference type="RuleBase" id="RU361157"/>
    </source>
</evidence>
<feature type="domain" description="ABC transmembrane type-2" evidence="10">
    <location>
        <begin position="61"/>
        <end position="281"/>
    </location>
</feature>
<evidence type="ECO:0000256" key="2">
    <source>
        <dbReference type="ARBA" id="ARBA00007783"/>
    </source>
</evidence>
<keyword evidence="12" id="KW-1185">Reference proteome</keyword>
<dbReference type="Pfam" id="PF01061">
    <property type="entry name" value="ABC2_membrane"/>
    <property type="match status" value="1"/>
</dbReference>
<proteinExistence type="inferred from homology"/>
<dbReference type="KEGG" id="xya:ET471_02265"/>
<evidence type="ECO:0000313" key="11">
    <source>
        <dbReference type="EMBL" id="QAY69011.1"/>
    </source>
</evidence>
<evidence type="ECO:0000256" key="3">
    <source>
        <dbReference type="ARBA" id="ARBA00022448"/>
    </source>
</evidence>
<dbReference type="Proteomes" id="UP000292118">
    <property type="component" value="Chromosome"/>
</dbReference>
<dbReference type="GO" id="GO:0015920">
    <property type="term" value="P:lipopolysaccharide transport"/>
    <property type="evidence" value="ECO:0007669"/>
    <property type="project" value="TreeGrafter"/>
</dbReference>
<dbReference type="PANTHER" id="PTHR30413:SF8">
    <property type="entry name" value="TRANSPORT PERMEASE PROTEIN"/>
    <property type="match status" value="1"/>
</dbReference>
<dbReference type="PROSITE" id="PS51012">
    <property type="entry name" value="ABC_TM2"/>
    <property type="match status" value="1"/>
</dbReference>
<evidence type="ECO:0000256" key="4">
    <source>
        <dbReference type="ARBA" id="ARBA00022475"/>
    </source>
</evidence>
<evidence type="ECO:0000256" key="8">
    <source>
        <dbReference type="ARBA" id="ARBA00023136"/>
    </source>
</evidence>
<organism evidence="11 12">
    <name type="scientific">Xylanimonas protaetiae</name>
    <dbReference type="NCBI Taxonomy" id="2509457"/>
    <lineage>
        <taxon>Bacteria</taxon>
        <taxon>Bacillati</taxon>
        <taxon>Actinomycetota</taxon>
        <taxon>Actinomycetes</taxon>
        <taxon>Micrococcales</taxon>
        <taxon>Promicromonosporaceae</taxon>
        <taxon>Xylanimonas</taxon>
    </lineage>
</organism>
<evidence type="ECO:0000256" key="6">
    <source>
        <dbReference type="ARBA" id="ARBA00022692"/>
    </source>
</evidence>
<evidence type="ECO:0000259" key="10">
    <source>
        <dbReference type="PROSITE" id="PS51012"/>
    </source>
</evidence>
<name>A0A4V0YFV3_9MICO</name>
<evidence type="ECO:0000313" key="12">
    <source>
        <dbReference type="Proteomes" id="UP000292118"/>
    </source>
</evidence>
<dbReference type="AlphaFoldDB" id="A0A4V0YFV3"/>
<feature type="transmembrane region" description="Helical" evidence="9">
    <location>
        <begin position="94"/>
        <end position="113"/>
    </location>
</feature>
<feature type="transmembrane region" description="Helical" evidence="9">
    <location>
        <begin position="257"/>
        <end position="278"/>
    </location>
</feature>
<dbReference type="RefSeq" id="WP_129186412.1">
    <property type="nucleotide sequence ID" value="NZ_CP035493.1"/>
</dbReference>
<dbReference type="OrthoDB" id="9789409at2"/>
<evidence type="ECO:0000256" key="7">
    <source>
        <dbReference type="ARBA" id="ARBA00022989"/>
    </source>
</evidence>
<feature type="transmembrane region" description="Helical" evidence="9">
    <location>
        <begin position="134"/>
        <end position="162"/>
    </location>
</feature>
<keyword evidence="4 9" id="KW-1003">Cell membrane</keyword>
<sequence>MVDIDTPRAQAVPANRPVPAIVIVPPGRLALPRWRELWEAREVAYRFAQRDIVLRYRQTVVGVAWVILQPLAGAGIISIVFGSVAQLDSGGVPYFIFSYMGMLGWNLFANVLGRVAPSMVANGGLISKVFFPRMVVPMATVASVLLDFVVALALGVVLLFVYGINPGWPVLLVPVWVAATVLLAGGVGIACAALQVKYRDVQYVLPWLTQILMWASPVAFAITAVPAHLRGLFEANPLTWMLGAFRWSLLGTAQPPWWQLAGLGVAALVVFLAGTVFFQSWERQFADVI</sequence>
<dbReference type="InterPro" id="IPR047817">
    <property type="entry name" value="ABC2_TM_bact-type"/>
</dbReference>
<evidence type="ECO:0000256" key="5">
    <source>
        <dbReference type="ARBA" id="ARBA00022519"/>
    </source>
</evidence>